<evidence type="ECO:0000313" key="8">
    <source>
        <dbReference type="Proteomes" id="UP001241571"/>
    </source>
</evidence>
<dbReference type="InterPro" id="IPR003439">
    <property type="entry name" value="ABC_transporter-like_ATP-bd"/>
</dbReference>
<evidence type="ECO:0000256" key="2">
    <source>
        <dbReference type="ARBA" id="ARBA00022741"/>
    </source>
</evidence>
<dbReference type="PANTHER" id="PTHR42939">
    <property type="entry name" value="ABC TRANSPORTER ATP-BINDING PROTEIN ALBC-RELATED"/>
    <property type="match status" value="1"/>
</dbReference>
<reference evidence="5 8" key="2">
    <citation type="submission" date="2023-06" db="EMBL/GenBank/DDBJ databases">
        <title>Acute promotion of culturable opportunistic pathogens and persistent increase of antibiotic resistance following antibiotic exposure in mouse gut microbiota.</title>
        <authorList>
            <person name="Li L."/>
            <person name="Wang B."/>
            <person name="Sun Y."/>
            <person name="Wang M."/>
            <person name="Xu H."/>
        </authorList>
    </citation>
    <scope>NUCLEOTIDE SEQUENCE [LARGE SCALE GENOMIC DNA]</scope>
    <source>
        <strain evidence="5 8">CRI2_2</strain>
    </source>
</reference>
<dbReference type="GO" id="GO:0005524">
    <property type="term" value="F:ATP binding"/>
    <property type="evidence" value="ECO:0007669"/>
    <property type="project" value="UniProtKB-KW"/>
</dbReference>
<dbReference type="PROSITE" id="PS50893">
    <property type="entry name" value="ABC_TRANSPORTER_2"/>
    <property type="match status" value="1"/>
</dbReference>
<dbReference type="SMART" id="SM00382">
    <property type="entry name" value="AAA"/>
    <property type="match status" value="1"/>
</dbReference>
<keyword evidence="1" id="KW-0813">Transport</keyword>
<sequence length="272" mass="30879">MELKQISKTIENKPILNNIDLDVRPGEIVGLIGPNGAGKTTTMKIMSGLTVNYTGEVTGDERVGMLIDGPKYFPNKTARENLSYFQAMSNDSYPLEYIESLFNMEGYQNKKVKNFSLGMKQRLGMGIALINKNDLLILDEPMNGLDPDGIQATIDTLKHLAKDLNLSIIISSHILRDLEKLCDRAYFIKNGEIVYHAELGAKERYQFVFSKEDIANVEKLIGQIGEYEQLNETFIVDASVRVELMKLLVRFDLFPTEIKKYQSNLEELYFSM</sequence>
<reference evidence="6 7" key="1">
    <citation type="submission" date="2020-03" db="EMBL/GenBank/DDBJ databases">
        <title>Characterization of ganglioside-mimicking enterococci.</title>
        <authorList>
            <person name="Patry R.T."/>
            <person name="Nothaft H."/>
            <person name="Bridger R."/>
            <person name="Shajahan A."/>
            <person name="Huynh S."/>
            <person name="Sanchez S."/>
            <person name="Azadi P."/>
            <person name="Cooper K."/>
            <person name="Miller W.G."/>
            <person name="Parker C.T."/>
            <person name="Wells L."/>
            <person name="Szymanski C.M."/>
        </authorList>
    </citation>
    <scope>NUCLEOTIDE SEQUENCE [LARGE SCALE GENOMIC DNA]</scope>
    <source>
        <strain evidence="6 7">EGM181</strain>
    </source>
</reference>
<dbReference type="SUPFAM" id="SSF52540">
    <property type="entry name" value="P-loop containing nucleoside triphosphate hydrolases"/>
    <property type="match status" value="1"/>
</dbReference>
<accession>A0A2K3QTQ7</accession>
<gene>
    <name evidence="6" type="ORF">EGM181_10095</name>
    <name evidence="5" type="ORF">QRX88_12720</name>
</gene>
<name>A0A2K3QTQ7_ENTGA</name>
<dbReference type="EMBL" id="JASUBT010000009">
    <property type="protein sequence ID" value="MDL4936584.1"/>
    <property type="molecule type" value="Genomic_DNA"/>
</dbReference>
<protein>
    <submittedName>
        <fullName evidence="5">ABC transporter ATP-binding protein</fullName>
    </submittedName>
</protein>
<dbReference type="GO" id="GO:0016887">
    <property type="term" value="F:ATP hydrolysis activity"/>
    <property type="evidence" value="ECO:0007669"/>
    <property type="project" value="InterPro"/>
</dbReference>
<dbReference type="AlphaFoldDB" id="A0A2K3QTQ7"/>
<proteinExistence type="predicted"/>
<dbReference type="Pfam" id="PF00005">
    <property type="entry name" value="ABC_tran"/>
    <property type="match status" value="1"/>
</dbReference>
<evidence type="ECO:0000313" key="5">
    <source>
        <dbReference type="EMBL" id="MDL4936584.1"/>
    </source>
</evidence>
<dbReference type="InterPro" id="IPR051782">
    <property type="entry name" value="ABC_Transporter_VariousFunc"/>
</dbReference>
<dbReference type="PROSITE" id="PS00211">
    <property type="entry name" value="ABC_TRANSPORTER_1"/>
    <property type="match status" value="1"/>
</dbReference>
<evidence type="ECO:0000313" key="7">
    <source>
        <dbReference type="Proteomes" id="UP000516696"/>
    </source>
</evidence>
<evidence type="ECO:0000259" key="4">
    <source>
        <dbReference type="PROSITE" id="PS50893"/>
    </source>
</evidence>
<keyword evidence="3 5" id="KW-0067">ATP-binding</keyword>
<organism evidence="5 8">
    <name type="scientific">Enterococcus gallinarum</name>
    <dbReference type="NCBI Taxonomy" id="1353"/>
    <lineage>
        <taxon>Bacteria</taxon>
        <taxon>Bacillati</taxon>
        <taxon>Bacillota</taxon>
        <taxon>Bacilli</taxon>
        <taxon>Lactobacillales</taxon>
        <taxon>Enterococcaceae</taxon>
        <taxon>Enterococcus</taxon>
    </lineage>
</organism>
<feature type="domain" description="ABC transporter" evidence="4">
    <location>
        <begin position="1"/>
        <end position="215"/>
    </location>
</feature>
<evidence type="ECO:0000256" key="1">
    <source>
        <dbReference type="ARBA" id="ARBA00022448"/>
    </source>
</evidence>
<dbReference type="InterPro" id="IPR017871">
    <property type="entry name" value="ABC_transporter-like_CS"/>
</dbReference>
<dbReference type="EMBL" id="CP050485">
    <property type="protein sequence ID" value="QOG27581.1"/>
    <property type="molecule type" value="Genomic_DNA"/>
</dbReference>
<dbReference type="PANTHER" id="PTHR42939:SF1">
    <property type="entry name" value="ABC TRANSPORTER ATP-BINDING PROTEIN ALBC-RELATED"/>
    <property type="match status" value="1"/>
</dbReference>
<dbReference type="Gene3D" id="3.40.50.300">
    <property type="entry name" value="P-loop containing nucleotide triphosphate hydrolases"/>
    <property type="match status" value="1"/>
</dbReference>
<dbReference type="InterPro" id="IPR027417">
    <property type="entry name" value="P-loop_NTPase"/>
</dbReference>
<dbReference type="InterPro" id="IPR003593">
    <property type="entry name" value="AAA+_ATPase"/>
</dbReference>
<evidence type="ECO:0000256" key="3">
    <source>
        <dbReference type="ARBA" id="ARBA00022840"/>
    </source>
</evidence>
<dbReference type="Proteomes" id="UP000516696">
    <property type="component" value="Chromosome"/>
</dbReference>
<dbReference type="Proteomes" id="UP001241571">
    <property type="component" value="Unassembled WGS sequence"/>
</dbReference>
<dbReference type="RefSeq" id="WP_103300819.1">
    <property type="nucleotide sequence ID" value="NZ_CAJSZC010000001.1"/>
</dbReference>
<keyword evidence="2" id="KW-0547">Nucleotide-binding</keyword>
<evidence type="ECO:0000313" key="6">
    <source>
        <dbReference type="EMBL" id="QOG27581.1"/>
    </source>
</evidence>